<dbReference type="CDD" id="cd20289">
    <property type="entry name" value="cupin_ADO"/>
    <property type="match status" value="1"/>
</dbReference>
<keyword evidence="1" id="KW-0479">Metal-binding</keyword>
<gene>
    <name evidence="5" type="ORF">QR680_000570</name>
</gene>
<evidence type="ECO:0000256" key="4">
    <source>
        <dbReference type="SAM" id="MobiDB-lite"/>
    </source>
</evidence>
<feature type="compositionally biased region" description="Polar residues" evidence="4">
    <location>
        <begin position="26"/>
        <end position="48"/>
    </location>
</feature>
<comment type="caution">
    <text evidence="5">The sequence shown here is derived from an EMBL/GenBank/DDBJ whole genome shotgun (WGS) entry which is preliminary data.</text>
</comment>
<dbReference type="GO" id="GO:0005739">
    <property type="term" value="C:mitochondrion"/>
    <property type="evidence" value="ECO:0007669"/>
    <property type="project" value="TreeGrafter"/>
</dbReference>
<proteinExistence type="predicted"/>
<keyword evidence="3" id="KW-0408">Iron</keyword>
<evidence type="ECO:0000313" key="5">
    <source>
        <dbReference type="EMBL" id="KAK0394111.1"/>
    </source>
</evidence>
<accession>A0AA39LDU3</accession>
<reference evidence="5" key="1">
    <citation type="submission" date="2023-06" db="EMBL/GenBank/DDBJ databases">
        <title>Genomic analysis of the entomopathogenic nematode Steinernema hermaphroditum.</title>
        <authorList>
            <person name="Schwarz E.M."/>
            <person name="Heppert J.K."/>
            <person name="Baniya A."/>
            <person name="Schwartz H.T."/>
            <person name="Tan C.-H."/>
            <person name="Antoshechkin I."/>
            <person name="Sternberg P.W."/>
            <person name="Goodrich-Blair H."/>
            <person name="Dillman A.R."/>
        </authorList>
    </citation>
    <scope>NUCLEOTIDE SEQUENCE</scope>
    <source>
        <strain evidence="5">PS9179</strain>
        <tissue evidence="5">Whole animal</tissue>
    </source>
</reference>
<keyword evidence="2" id="KW-0560">Oxidoreductase</keyword>
<dbReference type="PANTHER" id="PTHR22966">
    <property type="entry name" value="2-AMINOETHANETHIOL DIOXYGENASE"/>
    <property type="match status" value="1"/>
</dbReference>
<dbReference type="InterPro" id="IPR014710">
    <property type="entry name" value="RmlC-like_jellyroll"/>
</dbReference>
<evidence type="ECO:0008006" key="7">
    <source>
        <dbReference type="Google" id="ProtNLM"/>
    </source>
</evidence>
<dbReference type="InterPro" id="IPR012864">
    <property type="entry name" value="PCO/ADO"/>
</dbReference>
<dbReference type="EMBL" id="JAUCMV010000005">
    <property type="protein sequence ID" value="KAK0394111.1"/>
    <property type="molecule type" value="Genomic_DNA"/>
</dbReference>
<dbReference type="GO" id="GO:0046872">
    <property type="term" value="F:metal ion binding"/>
    <property type="evidence" value="ECO:0007669"/>
    <property type="project" value="UniProtKB-KW"/>
</dbReference>
<feature type="region of interest" description="Disordered" evidence="4">
    <location>
        <begin position="23"/>
        <end position="48"/>
    </location>
</feature>
<organism evidence="5 6">
    <name type="scientific">Steinernema hermaphroditum</name>
    <dbReference type="NCBI Taxonomy" id="289476"/>
    <lineage>
        <taxon>Eukaryota</taxon>
        <taxon>Metazoa</taxon>
        <taxon>Ecdysozoa</taxon>
        <taxon>Nematoda</taxon>
        <taxon>Chromadorea</taxon>
        <taxon>Rhabditida</taxon>
        <taxon>Tylenchina</taxon>
        <taxon>Panagrolaimomorpha</taxon>
        <taxon>Strongyloidoidea</taxon>
        <taxon>Steinernematidae</taxon>
        <taxon>Steinernema</taxon>
    </lineage>
</organism>
<name>A0AA39LDU3_9BILA</name>
<evidence type="ECO:0000256" key="2">
    <source>
        <dbReference type="ARBA" id="ARBA00023002"/>
    </source>
</evidence>
<protein>
    <recommendedName>
        <fullName evidence="7">Cysteine dioxygenase</fullName>
    </recommendedName>
</protein>
<keyword evidence="6" id="KW-1185">Reference proteome</keyword>
<evidence type="ECO:0000313" key="6">
    <source>
        <dbReference type="Proteomes" id="UP001175271"/>
    </source>
</evidence>
<dbReference type="InterPro" id="IPR011051">
    <property type="entry name" value="RmlC_Cupin_sf"/>
</dbReference>
<dbReference type="SUPFAM" id="SSF51182">
    <property type="entry name" value="RmlC-like cupins"/>
    <property type="match status" value="1"/>
</dbReference>
<dbReference type="Pfam" id="PF07847">
    <property type="entry name" value="PCO_ADO"/>
    <property type="match status" value="1"/>
</dbReference>
<evidence type="ECO:0000256" key="1">
    <source>
        <dbReference type="ARBA" id="ARBA00022723"/>
    </source>
</evidence>
<dbReference type="Proteomes" id="UP001175271">
    <property type="component" value="Unassembled WGS sequence"/>
</dbReference>
<dbReference type="Gene3D" id="2.60.120.10">
    <property type="entry name" value="Jelly Rolls"/>
    <property type="match status" value="1"/>
</dbReference>
<dbReference type="AlphaFoldDB" id="A0AA39LDU3"/>
<evidence type="ECO:0000256" key="3">
    <source>
        <dbReference type="ARBA" id="ARBA00023004"/>
    </source>
</evidence>
<sequence length="308" mass="35214">MVSRCETNGEYRIFVCGSDRERTNCDESTSTRNSNIHSQVESAKNTSTNMKVKRQLTGYLEDPNEYRKETCNLWNCMFHQFRWIRRVVLFRTDPLANEGRMANRSEEGQFAMLKQFLRTCSALCSTHKLTLEVQQKLLNELKNLDFPKSGLTLPPKGWLTVPVFSSEVFQNERISCVIFGFRNKGDALPLHDHPDMYGFIRVVRGQIQIDSYSWLNDETLEARAEPQVILEGQNVAVLGPSKGNVHQITALTDDAVFFDLLVPGYVDDNCDYYRVADGPNSDGLCNLESIDMNYDFMTAFTGNEIEEL</sequence>
<dbReference type="PANTHER" id="PTHR22966:SF61">
    <property type="entry name" value="2-AMINOETHANETHIOL DIOXYGENASE"/>
    <property type="match status" value="1"/>
</dbReference>
<dbReference type="GO" id="GO:0016702">
    <property type="term" value="F:oxidoreductase activity, acting on single donors with incorporation of molecular oxygen, incorporation of two atoms of oxygen"/>
    <property type="evidence" value="ECO:0007669"/>
    <property type="project" value="InterPro"/>
</dbReference>